<dbReference type="Proteomes" id="UP000712600">
    <property type="component" value="Unassembled WGS sequence"/>
</dbReference>
<reference evidence="2" key="1">
    <citation type="submission" date="2019-12" db="EMBL/GenBank/DDBJ databases">
        <title>Genome sequencing and annotation of Brassica cretica.</title>
        <authorList>
            <person name="Studholme D.J."/>
            <person name="Sarris P."/>
        </authorList>
    </citation>
    <scope>NUCLEOTIDE SEQUENCE</scope>
    <source>
        <strain evidence="2">PFS-109/04</strain>
        <tissue evidence="2">Leaf</tissue>
    </source>
</reference>
<evidence type="ECO:0000313" key="3">
    <source>
        <dbReference type="Proteomes" id="UP000712600"/>
    </source>
</evidence>
<dbReference type="EMBL" id="QGKX02000088">
    <property type="protein sequence ID" value="KAF3583792.1"/>
    <property type="molecule type" value="Genomic_DNA"/>
</dbReference>
<sequence length="142" mass="16072">MEGVSIGWVTHGFTHSKQTWVDDGHTQITYGLTGLKIHFAHGLTAKSRRKSISASRFVFSGFDSLNPNQISLFSTSSSRDFSDCYDQLLKHWPNVYLALENNLEIVPVSTGDEPVEKTEEEKEEDDKEKEKEEESGKSIDFN</sequence>
<name>A0A8S9RUE8_BRACR</name>
<comment type="caution">
    <text evidence="2">The sequence shown here is derived from an EMBL/GenBank/DDBJ whole genome shotgun (WGS) entry which is preliminary data.</text>
</comment>
<evidence type="ECO:0000256" key="1">
    <source>
        <dbReference type="SAM" id="MobiDB-lite"/>
    </source>
</evidence>
<protein>
    <submittedName>
        <fullName evidence="2">Uncharacterized protein</fullName>
    </submittedName>
</protein>
<proteinExistence type="predicted"/>
<accession>A0A8S9RUE8</accession>
<dbReference type="AlphaFoldDB" id="A0A8S9RUE8"/>
<feature type="region of interest" description="Disordered" evidence="1">
    <location>
        <begin position="108"/>
        <end position="142"/>
    </location>
</feature>
<evidence type="ECO:0000313" key="2">
    <source>
        <dbReference type="EMBL" id="KAF3583792.1"/>
    </source>
</evidence>
<feature type="compositionally biased region" description="Basic and acidic residues" evidence="1">
    <location>
        <begin position="128"/>
        <end position="142"/>
    </location>
</feature>
<gene>
    <name evidence="2" type="ORF">F2Q69_00031531</name>
</gene>
<organism evidence="2 3">
    <name type="scientific">Brassica cretica</name>
    <name type="common">Mustard</name>
    <dbReference type="NCBI Taxonomy" id="69181"/>
    <lineage>
        <taxon>Eukaryota</taxon>
        <taxon>Viridiplantae</taxon>
        <taxon>Streptophyta</taxon>
        <taxon>Embryophyta</taxon>
        <taxon>Tracheophyta</taxon>
        <taxon>Spermatophyta</taxon>
        <taxon>Magnoliopsida</taxon>
        <taxon>eudicotyledons</taxon>
        <taxon>Gunneridae</taxon>
        <taxon>Pentapetalae</taxon>
        <taxon>rosids</taxon>
        <taxon>malvids</taxon>
        <taxon>Brassicales</taxon>
        <taxon>Brassicaceae</taxon>
        <taxon>Brassiceae</taxon>
        <taxon>Brassica</taxon>
    </lineage>
</organism>